<feature type="transmembrane region" description="Helical" evidence="1">
    <location>
        <begin position="50"/>
        <end position="72"/>
    </location>
</feature>
<feature type="transmembrane region" description="Helical" evidence="1">
    <location>
        <begin position="160"/>
        <end position="181"/>
    </location>
</feature>
<evidence type="ECO:0000313" key="3">
    <source>
        <dbReference type="Proteomes" id="UP001209317"/>
    </source>
</evidence>
<reference evidence="2" key="1">
    <citation type="submission" date="2022-10" db="EMBL/GenBank/DDBJ databases">
        <authorList>
            <person name="Kim H.S."/>
            <person name="Kim J.-S."/>
            <person name="Suh M.K."/>
            <person name="Eom M.K."/>
            <person name="Lee J.-S."/>
        </authorList>
    </citation>
    <scope>NUCLEOTIDE SEQUENCE</scope>
    <source>
        <strain evidence="2">LIP-5</strain>
    </source>
</reference>
<organism evidence="2 3">
    <name type="scientific">Haoranjiania flava</name>
    <dbReference type="NCBI Taxonomy" id="1856322"/>
    <lineage>
        <taxon>Bacteria</taxon>
        <taxon>Pseudomonadati</taxon>
        <taxon>Bacteroidota</taxon>
        <taxon>Chitinophagia</taxon>
        <taxon>Chitinophagales</taxon>
        <taxon>Chitinophagaceae</taxon>
        <taxon>Haoranjiania</taxon>
    </lineage>
</organism>
<evidence type="ECO:0000256" key="1">
    <source>
        <dbReference type="SAM" id="Phobius"/>
    </source>
</evidence>
<keyword evidence="1" id="KW-1133">Transmembrane helix</keyword>
<evidence type="ECO:0008006" key="4">
    <source>
        <dbReference type="Google" id="ProtNLM"/>
    </source>
</evidence>
<name>A0AAE3IJB1_9BACT</name>
<proteinExistence type="predicted"/>
<gene>
    <name evidence="2" type="ORF">OD355_01130</name>
</gene>
<dbReference type="RefSeq" id="WP_263036600.1">
    <property type="nucleotide sequence ID" value="NZ_JAOTPL010000001.1"/>
</dbReference>
<keyword evidence="1" id="KW-0812">Transmembrane</keyword>
<protein>
    <recommendedName>
        <fullName evidence="4">Yip1 domain-containing protein</fullName>
    </recommendedName>
</protein>
<dbReference type="Proteomes" id="UP001209317">
    <property type="component" value="Unassembled WGS sequence"/>
</dbReference>
<keyword evidence="1" id="KW-0472">Membrane</keyword>
<sequence>MRTLNLFSRFSEKQLLTTGIVCMLAGAWILSFTQCSFDAVLHMTVLNKSFAALLAETMVIILLLFLFLFLAAKIFNNKTRLVDVLNTAMISRIPLFLLALYNLNGSLSEQVATIASGKLPQPDASMFIFSFTSLLLVLASIVILVQGFKVAANAKKPLHYVWFAIAVVLADIASRFILPYVNF</sequence>
<dbReference type="EMBL" id="JAOTPL010000001">
    <property type="protein sequence ID" value="MCU7693112.1"/>
    <property type="molecule type" value="Genomic_DNA"/>
</dbReference>
<evidence type="ECO:0000313" key="2">
    <source>
        <dbReference type="EMBL" id="MCU7693112.1"/>
    </source>
</evidence>
<keyword evidence="3" id="KW-1185">Reference proteome</keyword>
<comment type="caution">
    <text evidence="2">The sequence shown here is derived from an EMBL/GenBank/DDBJ whole genome shotgun (WGS) entry which is preliminary data.</text>
</comment>
<dbReference type="AlphaFoldDB" id="A0AAE3IJB1"/>
<accession>A0AAE3IJB1</accession>
<feature type="transmembrane region" description="Helical" evidence="1">
    <location>
        <begin position="12"/>
        <end position="30"/>
    </location>
</feature>
<feature type="transmembrane region" description="Helical" evidence="1">
    <location>
        <begin position="124"/>
        <end position="148"/>
    </location>
</feature>